<protein>
    <submittedName>
        <fullName evidence="1">40_t:CDS:1</fullName>
    </submittedName>
</protein>
<keyword evidence="2" id="KW-1185">Reference proteome</keyword>
<gene>
    <name evidence="1" type="ORF">SCALOS_LOCUS4771</name>
</gene>
<feature type="non-terminal residue" evidence="1">
    <location>
        <position position="1"/>
    </location>
</feature>
<evidence type="ECO:0000313" key="2">
    <source>
        <dbReference type="Proteomes" id="UP000789860"/>
    </source>
</evidence>
<evidence type="ECO:0000313" key="1">
    <source>
        <dbReference type="EMBL" id="CAG8539167.1"/>
    </source>
</evidence>
<organism evidence="1 2">
    <name type="scientific">Scutellospora calospora</name>
    <dbReference type="NCBI Taxonomy" id="85575"/>
    <lineage>
        <taxon>Eukaryota</taxon>
        <taxon>Fungi</taxon>
        <taxon>Fungi incertae sedis</taxon>
        <taxon>Mucoromycota</taxon>
        <taxon>Glomeromycotina</taxon>
        <taxon>Glomeromycetes</taxon>
        <taxon>Diversisporales</taxon>
        <taxon>Gigasporaceae</taxon>
        <taxon>Scutellospora</taxon>
    </lineage>
</organism>
<sequence>CLGYLIYSALSIDLEIVFSIEGLDPKLTLDPNSDASLGYIMDLNLETSLDTYHSEKIFDKYIIQVAEKGFTIVDYLSEIYRIPDTHKCIDENLPLHLILNIDTRQYPDLTNPELPSLDKYKISRKDLLSRILITYTNILYFDLKYFVILNTFTLASLSNTNKCSWYIVYNYVYFINYRDLRSFVEKVADRVRKPYSEFIDIELYKSHFSLRLLGSTKEDRVKRSAISSVKKRYCKLEDYLVQPKLDASKIWP</sequence>
<accession>A0ACA9LS62</accession>
<reference evidence="1" key="1">
    <citation type="submission" date="2021-06" db="EMBL/GenBank/DDBJ databases">
        <authorList>
            <person name="Kallberg Y."/>
            <person name="Tangrot J."/>
            <person name="Rosling A."/>
        </authorList>
    </citation>
    <scope>NUCLEOTIDE SEQUENCE</scope>
    <source>
        <strain evidence="1">AU212A</strain>
    </source>
</reference>
<dbReference type="Proteomes" id="UP000789860">
    <property type="component" value="Unassembled WGS sequence"/>
</dbReference>
<proteinExistence type="predicted"/>
<comment type="caution">
    <text evidence="1">The sequence shown here is derived from an EMBL/GenBank/DDBJ whole genome shotgun (WGS) entry which is preliminary data.</text>
</comment>
<dbReference type="EMBL" id="CAJVPM010006834">
    <property type="protein sequence ID" value="CAG8539167.1"/>
    <property type="molecule type" value="Genomic_DNA"/>
</dbReference>
<name>A0ACA9LS62_9GLOM</name>